<dbReference type="Proteomes" id="UP001501747">
    <property type="component" value="Unassembled WGS sequence"/>
</dbReference>
<gene>
    <name evidence="2" type="ORF">GCM10022247_34540</name>
</gene>
<comment type="caution">
    <text evidence="2">The sequence shown here is derived from an EMBL/GenBank/DDBJ whole genome shotgun (WGS) entry which is preliminary data.</text>
</comment>
<dbReference type="EMBL" id="BAABAL010000012">
    <property type="protein sequence ID" value="GAA4009490.1"/>
    <property type="molecule type" value="Genomic_DNA"/>
</dbReference>
<evidence type="ECO:0000313" key="3">
    <source>
        <dbReference type="Proteomes" id="UP001501747"/>
    </source>
</evidence>
<proteinExistence type="predicted"/>
<accession>A0ABP7SBJ1</accession>
<evidence type="ECO:0000313" key="2">
    <source>
        <dbReference type="EMBL" id="GAA4009490.1"/>
    </source>
</evidence>
<evidence type="ECO:0000256" key="1">
    <source>
        <dbReference type="SAM" id="SignalP"/>
    </source>
</evidence>
<dbReference type="RefSeq" id="WP_344875921.1">
    <property type="nucleotide sequence ID" value="NZ_BAABAL010000012.1"/>
</dbReference>
<feature type="chain" id="PRO_5047083896" evidence="1">
    <location>
        <begin position="20"/>
        <end position="174"/>
    </location>
</feature>
<protein>
    <submittedName>
        <fullName evidence="2">Uncharacterized protein</fullName>
    </submittedName>
</protein>
<feature type="signal peptide" evidence="1">
    <location>
        <begin position="1"/>
        <end position="19"/>
    </location>
</feature>
<name>A0ABP7SBJ1_9PSEU</name>
<reference evidence="3" key="1">
    <citation type="journal article" date="2019" name="Int. J. Syst. Evol. Microbiol.">
        <title>The Global Catalogue of Microorganisms (GCM) 10K type strain sequencing project: providing services to taxonomists for standard genome sequencing and annotation.</title>
        <authorList>
            <consortium name="The Broad Institute Genomics Platform"/>
            <consortium name="The Broad Institute Genome Sequencing Center for Infectious Disease"/>
            <person name="Wu L."/>
            <person name="Ma J."/>
        </authorList>
    </citation>
    <scope>NUCLEOTIDE SEQUENCE [LARGE SCALE GENOMIC DNA]</scope>
    <source>
        <strain evidence="3">JCM 17342</strain>
    </source>
</reference>
<sequence length="174" mass="18182">MRTGLALLLIAASAVPAHAEPGCAVDKLPKTVPQPGSADERAAADILAACLRQAPARERQTRNQLRAKAVTARAITPGLGSTVSIDTESLDIVDATVETAQGRTEFHVSSARLDTVELTADSLSGKLFGLIPVTLGNGLPMIPIPLPYLRLTDVTADNVRVTARTATLHEVDGS</sequence>
<organism evidence="2 3">
    <name type="scientific">Allokutzneria multivorans</name>
    <dbReference type="NCBI Taxonomy" id="1142134"/>
    <lineage>
        <taxon>Bacteria</taxon>
        <taxon>Bacillati</taxon>
        <taxon>Actinomycetota</taxon>
        <taxon>Actinomycetes</taxon>
        <taxon>Pseudonocardiales</taxon>
        <taxon>Pseudonocardiaceae</taxon>
        <taxon>Allokutzneria</taxon>
    </lineage>
</organism>
<keyword evidence="1" id="KW-0732">Signal</keyword>
<keyword evidence="3" id="KW-1185">Reference proteome</keyword>